<evidence type="ECO:0000259" key="1">
    <source>
        <dbReference type="SMART" id="SM00382"/>
    </source>
</evidence>
<name>A0A6C0HIW2_9ZZZZ</name>
<dbReference type="EMBL" id="MN739973">
    <property type="protein sequence ID" value="QHT80578.1"/>
    <property type="molecule type" value="Genomic_DNA"/>
</dbReference>
<organism evidence="2">
    <name type="scientific">viral metagenome</name>
    <dbReference type="NCBI Taxonomy" id="1070528"/>
    <lineage>
        <taxon>unclassified sequences</taxon>
        <taxon>metagenomes</taxon>
        <taxon>organismal metagenomes</taxon>
    </lineage>
</organism>
<dbReference type="InterPro" id="IPR027417">
    <property type="entry name" value="P-loop_NTPase"/>
</dbReference>
<dbReference type="SUPFAM" id="SSF52540">
    <property type="entry name" value="P-loop containing nucleoside triphosphate hydrolases"/>
    <property type="match status" value="1"/>
</dbReference>
<dbReference type="InterPro" id="IPR003959">
    <property type="entry name" value="ATPase_AAA_core"/>
</dbReference>
<feature type="domain" description="AAA+ ATPase" evidence="1">
    <location>
        <begin position="43"/>
        <end position="189"/>
    </location>
</feature>
<dbReference type="Gene3D" id="1.10.8.60">
    <property type="match status" value="1"/>
</dbReference>
<dbReference type="AlphaFoldDB" id="A0A6C0HIW2"/>
<dbReference type="PANTHER" id="PTHR11669">
    <property type="entry name" value="REPLICATION FACTOR C / DNA POLYMERASE III GAMMA-TAU SUBUNIT"/>
    <property type="match status" value="1"/>
</dbReference>
<dbReference type="CDD" id="cd00009">
    <property type="entry name" value="AAA"/>
    <property type="match status" value="1"/>
</dbReference>
<accession>A0A6C0HIW2</accession>
<reference evidence="2" key="1">
    <citation type="journal article" date="2020" name="Nature">
        <title>Giant virus diversity and host interactions through global metagenomics.</title>
        <authorList>
            <person name="Schulz F."/>
            <person name="Roux S."/>
            <person name="Paez-Espino D."/>
            <person name="Jungbluth S."/>
            <person name="Walsh D.A."/>
            <person name="Denef V.J."/>
            <person name="McMahon K.D."/>
            <person name="Konstantinidis K.T."/>
            <person name="Eloe-Fadrosh E.A."/>
            <person name="Kyrpides N.C."/>
            <person name="Woyke T."/>
        </authorList>
    </citation>
    <scope>NUCLEOTIDE SEQUENCE</scope>
    <source>
        <strain evidence="2">GVMAG-M-3300023184-120</strain>
    </source>
</reference>
<sequence length="320" mass="38254">MDIKKKHEFSVPWCEKYRPMSFKQIILEPINRTIFDNILEKNTFPNILFYGPPGVGKTTSADNLIIAYQKKFFRPNRETIIHLNASDERGIEMIRNQINNFVKSNNMFEEGLKFVVLDEVDYMTKNAQQALKNLLQSKYTNVRFCLICNYICKIEESLRNEFICIRFNHLPRDEIDVYIQNIIENEKIDMDPHFLNTIKRTFQSDIRSMVNFLQLHYNDKKGNDDGKGNSEDIWIKMHGLFIEQDEEKVERFVENLCKLQLDVPQLLKQYFYFMTIYDDSLICHDFLNIAECVNHTRFCEESLLISYFIQQLLHFYKKLK</sequence>
<dbReference type="Gene3D" id="3.40.50.300">
    <property type="entry name" value="P-loop containing nucleotide triphosphate hydrolases"/>
    <property type="match status" value="1"/>
</dbReference>
<dbReference type="PANTHER" id="PTHR11669:SF9">
    <property type="entry name" value="REPLICATION FACTOR C SUBUNIT 5"/>
    <property type="match status" value="1"/>
</dbReference>
<dbReference type="GO" id="GO:0005634">
    <property type="term" value="C:nucleus"/>
    <property type="evidence" value="ECO:0007669"/>
    <property type="project" value="TreeGrafter"/>
</dbReference>
<dbReference type="GO" id="GO:0005663">
    <property type="term" value="C:DNA replication factor C complex"/>
    <property type="evidence" value="ECO:0007669"/>
    <property type="project" value="TreeGrafter"/>
</dbReference>
<dbReference type="GO" id="GO:0006261">
    <property type="term" value="P:DNA-templated DNA replication"/>
    <property type="evidence" value="ECO:0007669"/>
    <property type="project" value="TreeGrafter"/>
</dbReference>
<dbReference type="GO" id="GO:0016887">
    <property type="term" value="F:ATP hydrolysis activity"/>
    <property type="evidence" value="ECO:0007669"/>
    <property type="project" value="InterPro"/>
</dbReference>
<dbReference type="GO" id="GO:0005524">
    <property type="term" value="F:ATP binding"/>
    <property type="evidence" value="ECO:0007669"/>
    <property type="project" value="InterPro"/>
</dbReference>
<dbReference type="InterPro" id="IPR050238">
    <property type="entry name" value="DNA_Rep/Repair_Clamp_Loader"/>
</dbReference>
<dbReference type="GO" id="GO:0003689">
    <property type="term" value="F:DNA clamp loader activity"/>
    <property type="evidence" value="ECO:0007669"/>
    <property type="project" value="TreeGrafter"/>
</dbReference>
<evidence type="ECO:0000313" key="2">
    <source>
        <dbReference type="EMBL" id="QHT80578.1"/>
    </source>
</evidence>
<dbReference type="Pfam" id="PF00004">
    <property type="entry name" value="AAA"/>
    <property type="match status" value="1"/>
</dbReference>
<protein>
    <recommendedName>
        <fullName evidence="1">AAA+ ATPase domain-containing protein</fullName>
    </recommendedName>
</protein>
<dbReference type="GO" id="GO:0006281">
    <property type="term" value="P:DNA repair"/>
    <property type="evidence" value="ECO:0007669"/>
    <property type="project" value="TreeGrafter"/>
</dbReference>
<dbReference type="SMART" id="SM00382">
    <property type="entry name" value="AAA"/>
    <property type="match status" value="1"/>
</dbReference>
<proteinExistence type="predicted"/>
<dbReference type="InterPro" id="IPR003593">
    <property type="entry name" value="AAA+_ATPase"/>
</dbReference>